<proteinExistence type="inferred from homology"/>
<reference evidence="2 3" key="1">
    <citation type="submission" date="2019-08" db="EMBL/GenBank/DDBJ databases">
        <title>Highly reduced genomes of protist endosymbionts show evolutionary convergence.</title>
        <authorList>
            <person name="George E."/>
            <person name="Husnik F."/>
            <person name="Tashyreva D."/>
            <person name="Prokopchuk G."/>
            <person name="Horak A."/>
            <person name="Kwong W.K."/>
            <person name="Lukes J."/>
            <person name="Keeling P.J."/>
        </authorList>
    </citation>
    <scope>NUCLEOTIDE SEQUENCE [LARGE SCALE GENOMIC DNA]</scope>
    <source>
        <strain evidence="2">1604HC</strain>
    </source>
</reference>
<dbReference type="Pfam" id="PF02021">
    <property type="entry name" value="UPF0102"/>
    <property type="match status" value="1"/>
</dbReference>
<dbReference type="Proteomes" id="UP000324924">
    <property type="component" value="Chromosome"/>
</dbReference>
<organism evidence="2 3">
    <name type="scientific">Candidatus Nesciobacter abundans</name>
    <dbReference type="NCBI Taxonomy" id="2601668"/>
    <lineage>
        <taxon>Bacteria</taxon>
        <taxon>Pseudomonadati</taxon>
        <taxon>Pseudomonadota</taxon>
        <taxon>Alphaproteobacteria</taxon>
        <taxon>Holosporales</taxon>
        <taxon>Holosporaceae</taxon>
        <taxon>Candidatus Nesciobacter</taxon>
    </lineage>
</organism>
<dbReference type="EMBL" id="CP043314">
    <property type="protein sequence ID" value="QEK38863.1"/>
    <property type="molecule type" value="Genomic_DNA"/>
</dbReference>
<dbReference type="PANTHER" id="PTHR34039">
    <property type="entry name" value="UPF0102 PROTEIN YRAN"/>
    <property type="match status" value="1"/>
</dbReference>
<name>A0A5C0UH35_9PROT</name>
<dbReference type="AlphaFoldDB" id="A0A5C0UH35"/>
<dbReference type="PANTHER" id="PTHR34039:SF1">
    <property type="entry name" value="UPF0102 PROTEIN YRAN"/>
    <property type="match status" value="1"/>
</dbReference>
<gene>
    <name evidence="2" type="ORF">FZC36_00195</name>
</gene>
<dbReference type="Gene3D" id="3.40.1350.10">
    <property type="match status" value="1"/>
</dbReference>
<dbReference type="KEGG" id="nabu:FZC36_00195"/>
<evidence type="ECO:0000313" key="2">
    <source>
        <dbReference type="EMBL" id="QEK38863.1"/>
    </source>
</evidence>
<comment type="similarity">
    <text evidence="1">Belongs to the UPF0102 family.</text>
</comment>
<dbReference type="InterPro" id="IPR011856">
    <property type="entry name" value="tRNA_endonuc-like_dom_sf"/>
</dbReference>
<sequence length="144" mass="17437">MQFGLFLSVKIRFFDSYKKGILYEVFSIIYLKLRGFKILAWRYKTPVGEIDIIAFKKNTVFAFEVKYRKEMESCAWVVADLVQQKRIEKALSWFLNSKEAENKLSYYHLSKNRKSLSNNSYINKLNPKIEYIFWYKAFRMYRIC</sequence>
<dbReference type="SUPFAM" id="SSF52980">
    <property type="entry name" value="Restriction endonuclease-like"/>
    <property type="match status" value="1"/>
</dbReference>
<keyword evidence="3" id="KW-1185">Reference proteome</keyword>
<dbReference type="InterPro" id="IPR003509">
    <property type="entry name" value="UPF0102_YraN-like"/>
</dbReference>
<dbReference type="OrthoDB" id="9812968at2"/>
<dbReference type="GO" id="GO:0003676">
    <property type="term" value="F:nucleic acid binding"/>
    <property type="evidence" value="ECO:0007669"/>
    <property type="project" value="InterPro"/>
</dbReference>
<evidence type="ECO:0000256" key="1">
    <source>
        <dbReference type="ARBA" id="ARBA00006738"/>
    </source>
</evidence>
<accession>A0A5C0UH35</accession>
<dbReference type="InterPro" id="IPR011335">
    <property type="entry name" value="Restrct_endonuc-II-like"/>
</dbReference>
<evidence type="ECO:0000313" key="3">
    <source>
        <dbReference type="Proteomes" id="UP000324924"/>
    </source>
</evidence>
<protein>
    <submittedName>
        <fullName evidence="2">Uncharacterized protein</fullName>
    </submittedName>
</protein>